<sequence>MPTANLAKVLSSCGITDELANTLAKKYASDSARIVKDPVAFIQDYWYENANLGDLTYFYNKDQMKQALLKLSVKPDVATTIAAAPHNEALFPHRDAIEWAAIVIEGQHRKAH</sequence>
<proteinExistence type="predicted"/>
<comment type="caution">
    <text evidence="1">The sequence shown here is derived from an EMBL/GenBank/DDBJ whole genome shotgun (WGS) entry which is preliminary data.</text>
</comment>
<reference evidence="1 2" key="1">
    <citation type="submission" date="2016-10" db="EMBL/GenBank/DDBJ databases">
        <title>Genome sequence of the basidiomycete white-rot fungus Trametes pubescens.</title>
        <authorList>
            <person name="Makela M.R."/>
            <person name="Granchi Z."/>
            <person name="Peng M."/>
            <person name="De Vries R.P."/>
            <person name="Grigoriev I."/>
            <person name="Riley R."/>
            <person name="Hilden K."/>
        </authorList>
    </citation>
    <scope>NUCLEOTIDE SEQUENCE [LARGE SCALE GENOMIC DNA]</scope>
    <source>
        <strain evidence="1 2">FBCC735</strain>
    </source>
</reference>
<protein>
    <submittedName>
        <fullName evidence="1">Uncharacterized protein</fullName>
    </submittedName>
</protein>
<evidence type="ECO:0000313" key="1">
    <source>
        <dbReference type="EMBL" id="OJT11535.1"/>
    </source>
</evidence>
<dbReference type="Proteomes" id="UP000184267">
    <property type="component" value="Unassembled WGS sequence"/>
</dbReference>
<name>A0A1M2VV99_TRAPU</name>
<accession>A0A1M2VV99</accession>
<dbReference type="AlphaFoldDB" id="A0A1M2VV99"/>
<dbReference type="EMBL" id="MNAD01000628">
    <property type="protein sequence ID" value="OJT11535.1"/>
    <property type="molecule type" value="Genomic_DNA"/>
</dbReference>
<organism evidence="1 2">
    <name type="scientific">Trametes pubescens</name>
    <name type="common">White-rot fungus</name>
    <dbReference type="NCBI Taxonomy" id="154538"/>
    <lineage>
        <taxon>Eukaryota</taxon>
        <taxon>Fungi</taxon>
        <taxon>Dikarya</taxon>
        <taxon>Basidiomycota</taxon>
        <taxon>Agaricomycotina</taxon>
        <taxon>Agaricomycetes</taxon>
        <taxon>Polyporales</taxon>
        <taxon>Polyporaceae</taxon>
        <taxon>Trametes</taxon>
    </lineage>
</organism>
<dbReference type="OrthoDB" id="10408638at2759"/>
<evidence type="ECO:0000313" key="2">
    <source>
        <dbReference type="Proteomes" id="UP000184267"/>
    </source>
</evidence>
<keyword evidence="2" id="KW-1185">Reference proteome</keyword>
<gene>
    <name evidence="1" type="ORF">TRAPUB_11953</name>
</gene>